<dbReference type="PANTHER" id="PTHR23355">
    <property type="entry name" value="RIBONUCLEASE"/>
    <property type="match status" value="1"/>
</dbReference>
<gene>
    <name evidence="1" type="primary">ORF26417</name>
</gene>
<dbReference type="InterPro" id="IPR050180">
    <property type="entry name" value="RNR_Ribonuclease"/>
</dbReference>
<dbReference type="EMBL" id="HACG01009075">
    <property type="protein sequence ID" value="CEK55940.1"/>
    <property type="molecule type" value="Transcribed_RNA"/>
</dbReference>
<dbReference type="AlphaFoldDB" id="A0A0B6YKE1"/>
<reference evidence="1" key="1">
    <citation type="submission" date="2014-12" db="EMBL/GenBank/DDBJ databases">
        <title>Insight into the proteome of Arion vulgaris.</title>
        <authorList>
            <person name="Aradska J."/>
            <person name="Bulat T."/>
            <person name="Smidak R."/>
            <person name="Sarate P."/>
            <person name="Gangsoo J."/>
            <person name="Sialana F."/>
            <person name="Bilban M."/>
            <person name="Lubec G."/>
        </authorList>
    </citation>
    <scope>NUCLEOTIDE SEQUENCE</scope>
    <source>
        <tissue evidence="1">Skin</tissue>
    </source>
</reference>
<organism evidence="1">
    <name type="scientific">Arion vulgaris</name>
    <dbReference type="NCBI Taxonomy" id="1028688"/>
    <lineage>
        <taxon>Eukaryota</taxon>
        <taxon>Metazoa</taxon>
        <taxon>Spiralia</taxon>
        <taxon>Lophotrochozoa</taxon>
        <taxon>Mollusca</taxon>
        <taxon>Gastropoda</taxon>
        <taxon>Heterobranchia</taxon>
        <taxon>Euthyneura</taxon>
        <taxon>Panpulmonata</taxon>
        <taxon>Eupulmonata</taxon>
        <taxon>Stylommatophora</taxon>
        <taxon>Helicina</taxon>
        <taxon>Arionoidea</taxon>
        <taxon>Arionidae</taxon>
        <taxon>Arion</taxon>
    </lineage>
</organism>
<dbReference type="InterPro" id="IPR012340">
    <property type="entry name" value="NA-bd_OB-fold"/>
</dbReference>
<dbReference type="GO" id="GO:0000175">
    <property type="term" value="F:3'-5'-RNA exonuclease activity"/>
    <property type="evidence" value="ECO:0007669"/>
    <property type="project" value="TreeGrafter"/>
</dbReference>
<name>A0A0B6YKE1_9EUPU</name>
<proteinExistence type="predicted"/>
<sequence>VAQKIHSSFPGTTVLQRQFKPKQIFLKDISEFFTNNGQPIDNSSFLALANDMKKIKEEKGAFTYQAAQYLVKRTLIEEQYYVSKTEDDKDDLRHYSLNADLYTTFTQ</sequence>
<evidence type="ECO:0000313" key="1">
    <source>
        <dbReference type="EMBL" id="CEK55940.1"/>
    </source>
</evidence>
<accession>A0A0B6YKE1</accession>
<dbReference type="PANTHER" id="PTHR23355:SF9">
    <property type="entry name" value="DIS3-LIKE EXONUCLEASE 2"/>
    <property type="match status" value="1"/>
</dbReference>
<dbReference type="GO" id="GO:0006402">
    <property type="term" value="P:mRNA catabolic process"/>
    <property type="evidence" value="ECO:0007669"/>
    <property type="project" value="TreeGrafter"/>
</dbReference>
<feature type="non-terminal residue" evidence="1">
    <location>
        <position position="107"/>
    </location>
</feature>
<protein>
    <submittedName>
        <fullName evidence="1">Uncharacterized protein</fullName>
    </submittedName>
</protein>
<dbReference type="GO" id="GO:0000932">
    <property type="term" value="C:P-body"/>
    <property type="evidence" value="ECO:0007669"/>
    <property type="project" value="TreeGrafter"/>
</dbReference>
<dbReference type="SUPFAM" id="SSF50249">
    <property type="entry name" value="Nucleic acid-binding proteins"/>
    <property type="match status" value="1"/>
</dbReference>
<feature type="non-terminal residue" evidence="1">
    <location>
        <position position="1"/>
    </location>
</feature>